<dbReference type="Gene3D" id="3.30.420.40">
    <property type="match status" value="3"/>
</dbReference>
<dbReference type="EMBL" id="SRMP02000050">
    <property type="protein sequence ID" value="MFN0293507.1"/>
    <property type="molecule type" value="Genomic_DNA"/>
</dbReference>
<reference evidence="2 3" key="1">
    <citation type="submission" date="2024-12" db="EMBL/GenBank/DDBJ databases">
        <authorList>
            <person name="Hu S."/>
        </authorList>
    </citation>
    <scope>NUCLEOTIDE SEQUENCE [LARGE SCALE GENOMIC DNA]</scope>
    <source>
        <strain evidence="2 3">P-25</strain>
    </source>
</reference>
<dbReference type="PANTHER" id="PTHR18964:SF149">
    <property type="entry name" value="BIFUNCTIONAL UDP-N-ACETYLGLUCOSAMINE 2-EPIMERASE_N-ACETYLMANNOSAMINE KINASE"/>
    <property type="match status" value="1"/>
</dbReference>
<organism evidence="2 3">
    <name type="scientific">Pedobacter helvus</name>
    <dbReference type="NCBI Taxonomy" id="2563444"/>
    <lineage>
        <taxon>Bacteria</taxon>
        <taxon>Pseudomonadati</taxon>
        <taxon>Bacteroidota</taxon>
        <taxon>Sphingobacteriia</taxon>
        <taxon>Sphingobacteriales</taxon>
        <taxon>Sphingobacteriaceae</taxon>
        <taxon>Pedobacter</taxon>
    </lineage>
</organism>
<dbReference type="InterPro" id="IPR000600">
    <property type="entry name" value="ROK"/>
</dbReference>
<protein>
    <submittedName>
        <fullName evidence="2">ROK family protein</fullName>
    </submittedName>
</protein>
<dbReference type="RefSeq" id="WP_138729178.1">
    <property type="nucleotide sequence ID" value="NZ_SRMP02000050.1"/>
</dbReference>
<comment type="similarity">
    <text evidence="1">Belongs to the ROK (NagC/XylR) family.</text>
</comment>
<comment type="caution">
    <text evidence="2">The sequence shown here is derived from an EMBL/GenBank/DDBJ whole genome shotgun (WGS) entry which is preliminary data.</text>
</comment>
<name>A0ABW9JM66_9SPHI</name>
<evidence type="ECO:0000256" key="1">
    <source>
        <dbReference type="ARBA" id="ARBA00006479"/>
    </source>
</evidence>
<dbReference type="SUPFAM" id="SSF53067">
    <property type="entry name" value="Actin-like ATPase domain"/>
    <property type="match status" value="1"/>
</dbReference>
<evidence type="ECO:0000313" key="3">
    <source>
        <dbReference type="Proteomes" id="UP001517367"/>
    </source>
</evidence>
<dbReference type="InterPro" id="IPR043129">
    <property type="entry name" value="ATPase_NBD"/>
</dbReference>
<accession>A0ABW9JM66</accession>
<dbReference type="PANTHER" id="PTHR18964">
    <property type="entry name" value="ROK (REPRESSOR, ORF, KINASE) FAMILY"/>
    <property type="match status" value="1"/>
</dbReference>
<gene>
    <name evidence="2" type="ORF">E5L68_019155</name>
</gene>
<dbReference type="CDD" id="cd23763">
    <property type="entry name" value="ASKHA_ATPase_ROK"/>
    <property type="match status" value="1"/>
</dbReference>
<proteinExistence type="inferred from homology"/>
<dbReference type="Proteomes" id="UP001517367">
    <property type="component" value="Unassembled WGS sequence"/>
</dbReference>
<dbReference type="Pfam" id="PF00480">
    <property type="entry name" value="ROK"/>
    <property type="match status" value="1"/>
</dbReference>
<evidence type="ECO:0000313" key="2">
    <source>
        <dbReference type="EMBL" id="MFN0293507.1"/>
    </source>
</evidence>
<sequence length="299" mass="33112">MPITRKNPLILGVDIGGSHITAALIDNVEGQVILSSKVCRDIDSNADSDTILNDWSSAIGTVCNDVDKRFLNIAIAMPGPFDYESGISWIINMNKYESLYGINIREALAERLQVDSKQITFRNDAEAFLNGEVLYGSAKGFKSVLGLTLGTGLGSAVSKNGVTRDINFGSSKFNDGIAEDYISSRWFVNRYYELTSKKILGVKELLSLTENIKEVEIIFEEFSQNLSNFINVVSKNENPEIVIIGGNIVKANYMFWERLESLIAKENNNIILRMSLLGEDAAIMGASIDKNLNNLPLFY</sequence>
<keyword evidence="3" id="KW-1185">Reference proteome</keyword>